<gene>
    <name evidence="1" type="ORF">RchiOBHm_Chr1g0320571</name>
</gene>
<name>A0A2P6S8R6_ROSCH</name>
<proteinExistence type="predicted"/>
<dbReference type="Gramene" id="PRQ55071">
    <property type="protein sequence ID" value="PRQ55071"/>
    <property type="gene ID" value="RchiOBHm_Chr1g0320571"/>
</dbReference>
<evidence type="ECO:0000313" key="1">
    <source>
        <dbReference type="EMBL" id="PRQ55071.1"/>
    </source>
</evidence>
<keyword evidence="2" id="KW-1185">Reference proteome</keyword>
<dbReference type="EMBL" id="PDCK01000039">
    <property type="protein sequence ID" value="PRQ55071.1"/>
    <property type="molecule type" value="Genomic_DNA"/>
</dbReference>
<evidence type="ECO:0000313" key="2">
    <source>
        <dbReference type="Proteomes" id="UP000238479"/>
    </source>
</evidence>
<organism evidence="1 2">
    <name type="scientific">Rosa chinensis</name>
    <name type="common">China rose</name>
    <dbReference type="NCBI Taxonomy" id="74649"/>
    <lineage>
        <taxon>Eukaryota</taxon>
        <taxon>Viridiplantae</taxon>
        <taxon>Streptophyta</taxon>
        <taxon>Embryophyta</taxon>
        <taxon>Tracheophyta</taxon>
        <taxon>Spermatophyta</taxon>
        <taxon>Magnoliopsida</taxon>
        <taxon>eudicotyledons</taxon>
        <taxon>Gunneridae</taxon>
        <taxon>Pentapetalae</taxon>
        <taxon>rosids</taxon>
        <taxon>fabids</taxon>
        <taxon>Rosales</taxon>
        <taxon>Rosaceae</taxon>
        <taxon>Rosoideae</taxon>
        <taxon>Rosoideae incertae sedis</taxon>
        <taxon>Rosa</taxon>
    </lineage>
</organism>
<dbReference type="AlphaFoldDB" id="A0A2P6S8R6"/>
<dbReference type="Proteomes" id="UP000238479">
    <property type="component" value="Chromosome 1"/>
</dbReference>
<protein>
    <submittedName>
        <fullName evidence="1">Uncharacterized protein</fullName>
    </submittedName>
</protein>
<reference evidence="1 2" key="1">
    <citation type="journal article" date="2018" name="Nat. Genet.">
        <title>The Rosa genome provides new insights in the design of modern roses.</title>
        <authorList>
            <person name="Bendahmane M."/>
        </authorList>
    </citation>
    <scope>NUCLEOTIDE SEQUENCE [LARGE SCALE GENOMIC DNA]</scope>
    <source>
        <strain evidence="2">cv. Old Blush</strain>
    </source>
</reference>
<sequence length="66" mass="7986">MLAMLLRQVLSSKEVAYIFSHEMYAWWSAQVSAFLGDRIGHCMYELQKRKKNLKRYKKYEKVVVRK</sequence>
<accession>A0A2P6S8R6</accession>
<comment type="caution">
    <text evidence="1">The sequence shown here is derived from an EMBL/GenBank/DDBJ whole genome shotgun (WGS) entry which is preliminary data.</text>
</comment>